<dbReference type="CDD" id="cd00118">
    <property type="entry name" value="LysM"/>
    <property type="match status" value="2"/>
</dbReference>
<dbReference type="EMBL" id="CYRX01000010">
    <property type="protein sequence ID" value="CUH59546.1"/>
    <property type="molecule type" value="Genomic_DNA"/>
</dbReference>
<reference evidence="3 4" key="1">
    <citation type="submission" date="2015-09" db="EMBL/GenBank/DDBJ databases">
        <authorList>
            <consortium name="Swine Surveillance"/>
        </authorList>
    </citation>
    <scope>NUCLEOTIDE SEQUENCE [LARGE SCALE GENOMIC DNA]</scope>
    <source>
        <strain evidence="3 4">CECT 5294</strain>
    </source>
</reference>
<feature type="compositionally biased region" description="Low complexity" evidence="1">
    <location>
        <begin position="266"/>
        <end position="278"/>
    </location>
</feature>
<dbReference type="PROSITE" id="PS51782">
    <property type="entry name" value="LYSM"/>
    <property type="match status" value="1"/>
</dbReference>
<dbReference type="STRING" id="266809.PM03_04500"/>
<dbReference type="Gene3D" id="3.10.350.10">
    <property type="entry name" value="LysM domain"/>
    <property type="match status" value="1"/>
</dbReference>
<dbReference type="PANTHER" id="PTHR21666">
    <property type="entry name" value="PEPTIDASE-RELATED"/>
    <property type="match status" value="1"/>
</dbReference>
<evidence type="ECO:0000313" key="4">
    <source>
        <dbReference type="Proteomes" id="UP000051298"/>
    </source>
</evidence>
<dbReference type="GO" id="GO:0004222">
    <property type="term" value="F:metalloendopeptidase activity"/>
    <property type="evidence" value="ECO:0007669"/>
    <property type="project" value="TreeGrafter"/>
</dbReference>
<keyword evidence="3" id="KW-0378">Hydrolase</keyword>
<evidence type="ECO:0000313" key="3">
    <source>
        <dbReference type="EMBL" id="CUH59546.1"/>
    </source>
</evidence>
<dbReference type="RefSeq" id="WP_058122724.1">
    <property type="nucleotide sequence ID" value="NZ_CYRX01000010.1"/>
</dbReference>
<protein>
    <submittedName>
        <fullName evidence="3">Murein hydrolase activator NlpD</fullName>
    </submittedName>
</protein>
<dbReference type="InterPro" id="IPR018392">
    <property type="entry name" value="LysM"/>
</dbReference>
<feature type="domain" description="LysM" evidence="2">
    <location>
        <begin position="171"/>
        <end position="215"/>
    </location>
</feature>
<dbReference type="eggNOG" id="COG0739">
    <property type="taxonomic scope" value="Bacteria"/>
</dbReference>
<dbReference type="AlphaFoldDB" id="A0A0N7LT29"/>
<dbReference type="InterPro" id="IPR016047">
    <property type="entry name" value="M23ase_b-sheet_dom"/>
</dbReference>
<dbReference type="InterPro" id="IPR050570">
    <property type="entry name" value="Cell_wall_metabolism_enzyme"/>
</dbReference>
<name>A0A0N7LT29_9RHOB</name>
<evidence type="ECO:0000256" key="1">
    <source>
        <dbReference type="SAM" id="MobiDB-lite"/>
    </source>
</evidence>
<dbReference type="Gene3D" id="2.70.70.10">
    <property type="entry name" value="Glucose Permease (Domain IIA)"/>
    <property type="match status" value="1"/>
</dbReference>
<feature type="region of interest" description="Disordered" evidence="1">
    <location>
        <begin position="265"/>
        <end position="295"/>
    </location>
</feature>
<dbReference type="Pfam" id="PF01551">
    <property type="entry name" value="Peptidase_M23"/>
    <property type="match status" value="1"/>
</dbReference>
<proteinExistence type="predicted"/>
<organism evidence="3 4">
    <name type="scientific">Thalassobacter stenotrophicus</name>
    <dbReference type="NCBI Taxonomy" id="266809"/>
    <lineage>
        <taxon>Bacteria</taxon>
        <taxon>Pseudomonadati</taxon>
        <taxon>Pseudomonadota</taxon>
        <taxon>Alphaproteobacteria</taxon>
        <taxon>Rhodobacterales</taxon>
        <taxon>Roseobacteraceae</taxon>
        <taxon>Thalassobacter</taxon>
    </lineage>
</organism>
<gene>
    <name evidence="3" type="primary">nlpD_1</name>
    <name evidence="3" type="ORF">THS5294_00832</name>
</gene>
<dbReference type="Proteomes" id="UP000051298">
    <property type="component" value="Unassembled WGS sequence"/>
</dbReference>
<dbReference type="SMART" id="SM00257">
    <property type="entry name" value="LysM"/>
    <property type="match status" value="2"/>
</dbReference>
<dbReference type="SUPFAM" id="SSF51261">
    <property type="entry name" value="Duplicated hybrid motif"/>
    <property type="match status" value="1"/>
</dbReference>
<dbReference type="InterPro" id="IPR036779">
    <property type="entry name" value="LysM_dom_sf"/>
</dbReference>
<dbReference type="SUPFAM" id="SSF54106">
    <property type="entry name" value="LysM domain"/>
    <property type="match status" value="1"/>
</dbReference>
<feature type="region of interest" description="Disordered" evidence="1">
    <location>
        <begin position="230"/>
        <end position="250"/>
    </location>
</feature>
<sequence>MIVIAPSFARAARLRFPLLVASVAALSACEPLNLSAIDFDLRGNAPGTLDTSNAAREAATSSRPQPDRNGLITYPTYQVAVARRGDTLSDLADRVGANPAEVARFNGRSITDELRPNELIAMPRRVAPPSAAVDGERPDIGAIAGAAIERSTLPGPGEARRIDVQTGREPIRHRAARGETAFSIARLYGVSVKSLAEWNGLSSDLEVREGQYLIIPLIVEEPGAAIAAAPGQGSVTPLPPSASSGLPAPVAEATLPQSPALNDSRVASVEAPAEATPSPASPPPGRFAQPVRGQLSSYSSSKQGIDIAANPGTDVAAAADGEVILITRDTDQNPVIVVSHPGDLKSVYANISGLTVQKGDRVRAGQRIATVGQSPSGLRFSILKGFEPIDPTPLMQ</sequence>
<feature type="region of interest" description="Disordered" evidence="1">
    <location>
        <begin position="48"/>
        <end position="71"/>
    </location>
</feature>
<evidence type="ECO:0000259" key="2">
    <source>
        <dbReference type="PROSITE" id="PS51782"/>
    </source>
</evidence>
<dbReference type="eggNOG" id="COG1388">
    <property type="taxonomic scope" value="Bacteria"/>
</dbReference>
<dbReference type="CDD" id="cd12797">
    <property type="entry name" value="M23_peptidase"/>
    <property type="match status" value="1"/>
</dbReference>
<dbReference type="InterPro" id="IPR011055">
    <property type="entry name" value="Dup_hybrid_motif"/>
</dbReference>
<feature type="compositionally biased region" description="Polar residues" evidence="1">
    <location>
        <begin position="49"/>
        <end position="64"/>
    </location>
</feature>
<dbReference type="PANTHER" id="PTHR21666:SF270">
    <property type="entry name" value="MUREIN HYDROLASE ACTIVATOR ENVC"/>
    <property type="match status" value="1"/>
</dbReference>
<accession>A0A0N7LT29</accession>
<dbReference type="Pfam" id="PF01476">
    <property type="entry name" value="LysM"/>
    <property type="match status" value="2"/>
</dbReference>